<dbReference type="EMBL" id="PVWQ01000017">
    <property type="protein sequence ID" value="RDW61172.1"/>
    <property type="molecule type" value="Genomic_DNA"/>
</dbReference>
<dbReference type="Proteomes" id="UP000256690">
    <property type="component" value="Unassembled WGS sequence"/>
</dbReference>
<protein>
    <recommendedName>
        <fullName evidence="2">HNH nuclease domain-containing protein</fullName>
    </recommendedName>
</protein>
<dbReference type="AlphaFoldDB" id="A0A3D8QH71"/>
<accession>A0A3D8QH71</accession>
<feature type="region of interest" description="Disordered" evidence="1">
    <location>
        <begin position="364"/>
        <end position="416"/>
    </location>
</feature>
<keyword evidence="4" id="KW-1185">Reference proteome</keyword>
<dbReference type="InterPro" id="IPR003615">
    <property type="entry name" value="HNH_nuc"/>
</dbReference>
<feature type="compositionally biased region" description="Basic and acidic residues" evidence="1">
    <location>
        <begin position="141"/>
        <end position="159"/>
    </location>
</feature>
<feature type="domain" description="HNH nuclease" evidence="2">
    <location>
        <begin position="162"/>
        <end position="242"/>
    </location>
</feature>
<gene>
    <name evidence="3" type="ORF">DSM5745_10670</name>
</gene>
<evidence type="ECO:0000313" key="4">
    <source>
        <dbReference type="Proteomes" id="UP000256690"/>
    </source>
</evidence>
<sequence length="416" mass="46848">MSFENRYQFTQEGDISSLSSVSSNLSDPFITESITTTSNKPKIIPELDDEERAELIGKISARQDIVDSITWALLWLADIERLRVLVALEPRFLDRALLANENKCRVLAWATRTRSNDDDVTDPNADASINPGPSNKRRKKNPDDKERNSKLPKMTNERDGGCVLTRADEALEGAHIYPFSLTNQPKRDQKNFWSMLSYFWSPDKVDKWKKEIMGEAGTEFLGNMICLNKYAHGLWGKARFVLEPLELSEDKCSLPVRFWWLPIRRYSEKVPINTPPSISSSMTQTGTATKLWNHLTEQKLCSGDEILLTTPDAAEYPLPSVELLRMSWNLTRVLAMSGAADILPDAEDSDSEDDSDVEEAVMVDVPEASLVEQPRGRLQHRQSPRRGIVNMPPARSSSRGSTETAPLALRPRGTSK</sequence>
<dbReference type="Pfam" id="PF13391">
    <property type="entry name" value="HNH_2"/>
    <property type="match status" value="1"/>
</dbReference>
<evidence type="ECO:0000313" key="3">
    <source>
        <dbReference type="EMBL" id="RDW61172.1"/>
    </source>
</evidence>
<dbReference type="RefSeq" id="XP_026598704.1">
    <property type="nucleotide sequence ID" value="XM_026752686.1"/>
</dbReference>
<name>A0A3D8QH71_9EURO</name>
<feature type="region of interest" description="Disordered" evidence="1">
    <location>
        <begin position="115"/>
        <end position="159"/>
    </location>
</feature>
<organism evidence="3 4">
    <name type="scientific">Aspergillus mulundensis</name>
    <dbReference type="NCBI Taxonomy" id="1810919"/>
    <lineage>
        <taxon>Eukaryota</taxon>
        <taxon>Fungi</taxon>
        <taxon>Dikarya</taxon>
        <taxon>Ascomycota</taxon>
        <taxon>Pezizomycotina</taxon>
        <taxon>Eurotiomycetes</taxon>
        <taxon>Eurotiomycetidae</taxon>
        <taxon>Eurotiales</taxon>
        <taxon>Aspergillaceae</taxon>
        <taxon>Aspergillus</taxon>
        <taxon>Aspergillus subgen. Nidulantes</taxon>
    </lineage>
</organism>
<evidence type="ECO:0000256" key="1">
    <source>
        <dbReference type="SAM" id="MobiDB-lite"/>
    </source>
</evidence>
<feature type="compositionally biased region" description="Polar residues" evidence="1">
    <location>
        <begin position="395"/>
        <end position="404"/>
    </location>
</feature>
<dbReference type="GeneID" id="38121040"/>
<comment type="caution">
    <text evidence="3">The sequence shown here is derived from an EMBL/GenBank/DDBJ whole genome shotgun (WGS) entry which is preliminary data.</text>
</comment>
<evidence type="ECO:0000259" key="2">
    <source>
        <dbReference type="Pfam" id="PF13391"/>
    </source>
</evidence>
<reference evidence="3 4" key="1">
    <citation type="journal article" date="2018" name="IMA Fungus">
        <title>IMA Genome-F 9: Draft genome sequence of Annulohypoxylon stygium, Aspergillus mulundensis, Berkeleyomyces basicola (syn. Thielaviopsis basicola), Ceratocystis smalleyi, two Cercospora beticola strains, Coleophoma cylindrospora, Fusarium fracticaudum, Phialophora cf. hyalina, and Morchella septimelata.</title>
        <authorList>
            <person name="Wingfield B.D."/>
            <person name="Bills G.F."/>
            <person name="Dong Y."/>
            <person name="Huang W."/>
            <person name="Nel W.J."/>
            <person name="Swalarsk-Parry B.S."/>
            <person name="Vaghefi N."/>
            <person name="Wilken P.M."/>
            <person name="An Z."/>
            <person name="de Beer Z.W."/>
            <person name="De Vos L."/>
            <person name="Chen L."/>
            <person name="Duong T.A."/>
            <person name="Gao Y."/>
            <person name="Hammerbacher A."/>
            <person name="Kikkert J.R."/>
            <person name="Li Y."/>
            <person name="Li H."/>
            <person name="Li K."/>
            <person name="Li Q."/>
            <person name="Liu X."/>
            <person name="Ma X."/>
            <person name="Naidoo K."/>
            <person name="Pethybridge S.J."/>
            <person name="Sun J."/>
            <person name="Steenkamp E.T."/>
            <person name="van der Nest M.A."/>
            <person name="van Wyk S."/>
            <person name="Wingfield M.J."/>
            <person name="Xiong C."/>
            <person name="Yue Q."/>
            <person name="Zhang X."/>
        </authorList>
    </citation>
    <scope>NUCLEOTIDE SEQUENCE [LARGE SCALE GENOMIC DNA]</scope>
    <source>
        <strain evidence="3 4">DSM 5745</strain>
    </source>
</reference>
<dbReference type="OrthoDB" id="5416097at2759"/>
<proteinExistence type="predicted"/>